<dbReference type="RefSeq" id="WP_306934230.1">
    <property type="nucleotide sequence ID" value="NZ_JAUTBL010000002.1"/>
</dbReference>
<organism evidence="3 4">
    <name type="scientific">Agrobacterium larrymoorei</name>
    <dbReference type="NCBI Taxonomy" id="160699"/>
    <lineage>
        <taxon>Bacteria</taxon>
        <taxon>Pseudomonadati</taxon>
        <taxon>Pseudomonadota</taxon>
        <taxon>Alphaproteobacteria</taxon>
        <taxon>Hyphomicrobiales</taxon>
        <taxon>Rhizobiaceae</taxon>
        <taxon>Rhizobium/Agrobacterium group</taxon>
        <taxon>Agrobacterium</taxon>
    </lineage>
</organism>
<feature type="signal peptide" evidence="2">
    <location>
        <begin position="1"/>
        <end position="40"/>
    </location>
</feature>
<feature type="region of interest" description="Disordered" evidence="1">
    <location>
        <begin position="66"/>
        <end position="120"/>
    </location>
</feature>
<dbReference type="Pfam" id="PF10082">
    <property type="entry name" value="BBP2_2"/>
    <property type="match status" value="1"/>
</dbReference>
<feature type="compositionally biased region" description="Low complexity" evidence="1">
    <location>
        <begin position="82"/>
        <end position="110"/>
    </location>
</feature>
<proteinExistence type="predicted"/>
<protein>
    <recommendedName>
        <fullName evidence="5">Outer membrane beta-barrel protein</fullName>
    </recommendedName>
</protein>
<dbReference type="EMBL" id="JAUTBL010000002">
    <property type="protein sequence ID" value="MDQ1186952.1"/>
    <property type="molecule type" value="Genomic_DNA"/>
</dbReference>
<sequence>MTCHSTAPRLKTLRRAAVALPAGLSLCVSLSLALPLPAQAQTLGQNRGQNTGQNTDRNTAVQPAGLQSADPYANDPASGQDPTPAVTVVPTPRPTSGTTTTNSPRTSTDPGSAVAEPIDEAIEPVDRRENTYETTLDGDEKAAIDDGTAPGIRIGTLTLRPSISQTINHETKKFATGSTNRNYLATGIRGTLTSDWSRHALTVTGEGIYERNISGGSAGENPSANVQAELRLDLADQTTARLKAGYTFSREDTTDPNAITGAAVQGGEHLFTTGASVEHNIALVKTLAALDLSRTIYTDAKGVNGQPISLSDRDRSGAAIRGRVGYEVSPALIPFLEATGALSSYDQKTDRTGYQRSSTSYGAKVGTQIDLGEKWRGEVAVGLLRRDYDDSRLASINALTTDGTLTWSPMRGTDVNFGLKTDIEDFAGGPEGGWVTRQLTVGLIQQLRYDLVARLTTGLERRNFQTSSIRDETKYTLGAGLTWNINRYLDFTTDVSYETTPVTHNNNWRIGAGLTLKR</sequence>
<keyword evidence="4" id="KW-1185">Reference proteome</keyword>
<evidence type="ECO:0000256" key="1">
    <source>
        <dbReference type="SAM" id="MobiDB-lite"/>
    </source>
</evidence>
<accession>A0ABU0UPS1</accession>
<dbReference type="InterPro" id="IPR018759">
    <property type="entry name" value="BBP2_2"/>
</dbReference>
<comment type="caution">
    <text evidence="3">The sequence shown here is derived from an EMBL/GenBank/DDBJ whole genome shotgun (WGS) entry which is preliminary data.</text>
</comment>
<feature type="chain" id="PRO_5045095327" description="Outer membrane beta-barrel protein" evidence="2">
    <location>
        <begin position="41"/>
        <end position="518"/>
    </location>
</feature>
<name>A0ABU0UPS1_9HYPH</name>
<reference evidence="3 4" key="1">
    <citation type="submission" date="2023-07" db="EMBL/GenBank/DDBJ databases">
        <title>Functional and genomic diversity of the sorghum phyllosphere microbiome.</title>
        <authorList>
            <person name="Shade A."/>
        </authorList>
    </citation>
    <scope>NUCLEOTIDE SEQUENCE [LARGE SCALE GENOMIC DNA]</scope>
    <source>
        <strain evidence="3 4">SORGH_AS_1126</strain>
    </source>
</reference>
<evidence type="ECO:0000256" key="2">
    <source>
        <dbReference type="SAM" id="SignalP"/>
    </source>
</evidence>
<keyword evidence="2" id="KW-0732">Signal</keyword>
<evidence type="ECO:0000313" key="4">
    <source>
        <dbReference type="Proteomes" id="UP001224781"/>
    </source>
</evidence>
<evidence type="ECO:0008006" key="5">
    <source>
        <dbReference type="Google" id="ProtNLM"/>
    </source>
</evidence>
<evidence type="ECO:0000313" key="3">
    <source>
        <dbReference type="EMBL" id="MDQ1186952.1"/>
    </source>
</evidence>
<gene>
    <name evidence="3" type="ORF">QE408_004095</name>
</gene>
<dbReference type="Proteomes" id="UP001224781">
    <property type="component" value="Unassembled WGS sequence"/>
</dbReference>